<evidence type="ECO:0000313" key="2">
    <source>
        <dbReference type="EMBL" id="SFG61157.1"/>
    </source>
</evidence>
<keyword evidence="1" id="KW-1133">Transmembrane helix</keyword>
<dbReference type="InterPro" id="IPR021762">
    <property type="entry name" value="DUF3325"/>
</dbReference>
<dbReference type="EMBL" id="FOPM01000006">
    <property type="protein sequence ID" value="SFG61157.1"/>
    <property type="molecule type" value="Genomic_DNA"/>
</dbReference>
<dbReference type="Pfam" id="PF11804">
    <property type="entry name" value="DUF3325"/>
    <property type="match status" value="1"/>
</dbReference>
<keyword evidence="3" id="KW-1185">Reference proteome</keyword>
<sequence length="118" mass="12344">MNLAPSMTPSSVLLTLALSFAGLSALCLAMDRHHRAIFLGSPSRRRARALRVAGWCGIGAAFAAAVITADWNFGPVQWFGSLTGAALLVVGLVSYRPRWVRPAALVALPVAAVAAFLA</sequence>
<accession>A0A1I2TCY3</accession>
<organism evidence="2 3">
    <name type="scientific">Methylobacterium gossipiicola</name>
    <dbReference type="NCBI Taxonomy" id="582675"/>
    <lineage>
        <taxon>Bacteria</taxon>
        <taxon>Pseudomonadati</taxon>
        <taxon>Pseudomonadota</taxon>
        <taxon>Alphaproteobacteria</taxon>
        <taxon>Hyphomicrobiales</taxon>
        <taxon>Methylobacteriaceae</taxon>
        <taxon>Methylobacterium</taxon>
    </lineage>
</organism>
<feature type="transmembrane region" description="Helical" evidence="1">
    <location>
        <begin position="75"/>
        <end position="93"/>
    </location>
</feature>
<feature type="transmembrane region" description="Helical" evidence="1">
    <location>
        <begin position="49"/>
        <end position="69"/>
    </location>
</feature>
<dbReference type="AlphaFoldDB" id="A0A1I2TCY3"/>
<name>A0A1I2TCY3_9HYPH</name>
<gene>
    <name evidence="2" type="ORF">SAMN05192565_106186</name>
</gene>
<keyword evidence="1" id="KW-0812">Transmembrane</keyword>
<keyword evidence="1" id="KW-0472">Membrane</keyword>
<dbReference type="STRING" id="582675.SAMN05192565_106186"/>
<reference evidence="3" key="1">
    <citation type="submission" date="2016-10" db="EMBL/GenBank/DDBJ databases">
        <authorList>
            <person name="Varghese N."/>
            <person name="Submissions S."/>
        </authorList>
    </citation>
    <scope>NUCLEOTIDE SEQUENCE [LARGE SCALE GENOMIC DNA]</scope>
    <source>
        <strain evidence="3">Gh-105</strain>
    </source>
</reference>
<feature type="transmembrane region" description="Helical" evidence="1">
    <location>
        <begin position="12"/>
        <end position="29"/>
    </location>
</feature>
<dbReference type="Proteomes" id="UP000199229">
    <property type="component" value="Unassembled WGS sequence"/>
</dbReference>
<protein>
    <recommendedName>
        <fullName evidence="4">Iron uptake protein</fullName>
    </recommendedName>
</protein>
<evidence type="ECO:0000313" key="3">
    <source>
        <dbReference type="Proteomes" id="UP000199229"/>
    </source>
</evidence>
<evidence type="ECO:0000256" key="1">
    <source>
        <dbReference type="SAM" id="Phobius"/>
    </source>
</evidence>
<proteinExistence type="predicted"/>
<evidence type="ECO:0008006" key="4">
    <source>
        <dbReference type="Google" id="ProtNLM"/>
    </source>
</evidence>